<dbReference type="GO" id="GO:0016567">
    <property type="term" value="P:protein ubiquitination"/>
    <property type="evidence" value="ECO:0007669"/>
    <property type="project" value="InterPro"/>
</dbReference>
<comment type="pathway">
    <text evidence="1">Protein modification; protein ubiquitination.</text>
</comment>
<dbReference type="Proteomes" id="UP000324897">
    <property type="component" value="Chromosome 2"/>
</dbReference>
<proteinExistence type="inferred from homology"/>
<name>A0A5J9UKV3_9POAL</name>
<dbReference type="InterPro" id="IPR011333">
    <property type="entry name" value="SKP1/BTB/POZ_sf"/>
</dbReference>
<reference evidence="5 6" key="1">
    <citation type="journal article" date="2019" name="Sci. Rep.">
        <title>A high-quality genome of Eragrostis curvula grass provides insights into Poaceae evolution and supports new strategies to enhance forage quality.</title>
        <authorList>
            <person name="Carballo J."/>
            <person name="Santos B.A.C.M."/>
            <person name="Zappacosta D."/>
            <person name="Garbus I."/>
            <person name="Selva J.P."/>
            <person name="Gallo C.A."/>
            <person name="Diaz A."/>
            <person name="Albertini E."/>
            <person name="Caccamo M."/>
            <person name="Echenique V."/>
        </authorList>
    </citation>
    <scope>NUCLEOTIDE SEQUENCE [LARGE SCALE GENOMIC DNA]</scope>
    <source>
        <strain evidence="6">cv. Victoria</strain>
        <tissue evidence="5">Leaf</tissue>
    </source>
</reference>
<dbReference type="EMBL" id="RWGY01000013">
    <property type="protein sequence ID" value="TVU24176.1"/>
    <property type="molecule type" value="Genomic_DNA"/>
</dbReference>
<evidence type="ECO:0000259" key="4">
    <source>
        <dbReference type="PROSITE" id="PS50144"/>
    </source>
</evidence>
<dbReference type="AlphaFoldDB" id="A0A5J9UKV3"/>
<dbReference type="Pfam" id="PF24570">
    <property type="entry name" value="BACK_BPM_SPOP"/>
    <property type="match status" value="1"/>
</dbReference>
<dbReference type="CDD" id="cd00121">
    <property type="entry name" value="MATH"/>
    <property type="match status" value="1"/>
</dbReference>
<dbReference type="Pfam" id="PF00651">
    <property type="entry name" value="BTB"/>
    <property type="match status" value="1"/>
</dbReference>
<dbReference type="SMART" id="SM00225">
    <property type="entry name" value="BTB"/>
    <property type="match status" value="1"/>
</dbReference>
<evidence type="ECO:0000313" key="6">
    <source>
        <dbReference type="Proteomes" id="UP000324897"/>
    </source>
</evidence>
<dbReference type="PANTHER" id="PTHR26379:SF483">
    <property type="entry name" value="OS11G0619800 PROTEIN"/>
    <property type="match status" value="1"/>
</dbReference>
<evidence type="ECO:0000259" key="3">
    <source>
        <dbReference type="PROSITE" id="PS50097"/>
    </source>
</evidence>
<comment type="similarity">
    <text evidence="2">Belongs to the Tdpoz family.</text>
</comment>
<dbReference type="PROSITE" id="PS50097">
    <property type="entry name" value="BTB"/>
    <property type="match status" value="1"/>
</dbReference>
<evidence type="ECO:0000256" key="2">
    <source>
        <dbReference type="ARBA" id="ARBA00010846"/>
    </source>
</evidence>
<dbReference type="SUPFAM" id="SSF54695">
    <property type="entry name" value="POZ domain"/>
    <property type="match status" value="1"/>
</dbReference>
<evidence type="ECO:0000313" key="5">
    <source>
        <dbReference type="EMBL" id="TVU24176.1"/>
    </source>
</evidence>
<dbReference type="InterPro" id="IPR045005">
    <property type="entry name" value="BPM1-6"/>
</dbReference>
<dbReference type="OrthoDB" id="657261at2759"/>
<dbReference type="InterPro" id="IPR008974">
    <property type="entry name" value="TRAF-like"/>
</dbReference>
<dbReference type="SUPFAM" id="SSF49599">
    <property type="entry name" value="TRAF domain-like"/>
    <property type="match status" value="1"/>
</dbReference>
<feature type="domain" description="BTB" evidence="3">
    <location>
        <begin position="212"/>
        <end position="279"/>
    </location>
</feature>
<dbReference type="Gene3D" id="2.60.210.10">
    <property type="entry name" value="Apoptosis, Tumor Necrosis Factor Receptor Associated Protein 2, Chain A"/>
    <property type="match status" value="1"/>
</dbReference>
<sequence>MFRRLLAAVGLSSPDSTATSAAPTAGAELSASAIVAETVTGSHVLTIHGYSQTKDLLGTGQCVSSGMFTVAGHRWVVEYYPNGDSPANADWVSVYLKLERRSTDVKARVRLSLLDKDGEPVPSYWYPRRTGVLPATSYTANKLSWGVPIFITRKALEASDYLIRDDDCFRIRCDVTVLKEVRTEDRDAGAIVVPPPDLGRHLGHLLDGGEGADVTFEVAGKTFPAHRYILAARSPVFMAELFGSMKEKSTTSVRIEDMEARVFKALLHFIYTDSLPEIDEEEDVTVMSQHLLVAADRYSMERMKLICEEKLRGYIDVTTVGTTLALAEQHGCHGLKKACFQFLMSRSNLKAAMATDGFSHLTSSCPPVLYELLAKVTL</sequence>
<protein>
    <recommendedName>
        <fullName evidence="7">BTB domain-containing protein</fullName>
    </recommendedName>
</protein>
<dbReference type="Pfam" id="PF22486">
    <property type="entry name" value="MATH_2"/>
    <property type="match status" value="1"/>
</dbReference>
<keyword evidence="6" id="KW-1185">Reference proteome</keyword>
<dbReference type="PANTHER" id="PTHR26379">
    <property type="entry name" value="BTB/POZ AND MATH DOMAIN-CONTAINING PROTEIN 1"/>
    <property type="match status" value="1"/>
</dbReference>
<organism evidence="5 6">
    <name type="scientific">Eragrostis curvula</name>
    <name type="common">weeping love grass</name>
    <dbReference type="NCBI Taxonomy" id="38414"/>
    <lineage>
        <taxon>Eukaryota</taxon>
        <taxon>Viridiplantae</taxon>
        <taxon>Streptophyta</taxon>
        <taxon>Embryophyta</taxon>
        <taxon>Tracheophyta</taxon>
        <taxon>Spermatophyta</taxon>
        <taxon>Magnoliopsida</taxon>
        <taxon>Liliopsida</taxon>
        <taxon>Poales</taxon>
        <taxon>Poaceae</taxon>
        <taxon>PACMAD clade</taxon>
        <taxon>Chloridoideae</taxon>
        <taxon>Eragrostideae</taxon>
        <taxon>Eragrostidinae</taxon>
        <taxon>Eragrostis</taxon>
    </lineage>
</organism>
<dbReference type="Gene3D" id="1.25.40.420">
    <property type="match status" value="1"/>
</dbReference>
<feature type="non-terminal residue" evidence="5">
    <location>
        <position position="1"/>
    </location>
</feature>
<gene>
    <name evidence="5" type="ORF">EJB05_26579</name>
</gene>
<dbReference type="PROSITE" id="PS50144">
    <property type="entry name" value="MATH"/>
    <property type="match status" value="1"/>
</dbReference>
<accession>A0A5J9UKV3</accession>
<dbReference type="InterPro" id="IPR000210">
    <property type="entry name" value="BTB/POZ_dom"/>
</dbReference>
<evidence type="ECO:0000256" key="1">
    <source>
        <dbReference type="ARBA" id="ARBA00004906"/>
    </source>
</evidence>
<dbReference type="InterPro" id="IPR056423">
    <property type="entry name" value="BACK_BPM_SPOP"/>
</dbReference>
<evidence type="ECO:0008006" key="7">
    <source>
        <dbReference type="Google" id="ProtNLM"/>
    </source>
</evidence>
<feature type="domain" description="MATH" evidence="4">
    <location>
        <begin position="40"/>
        <end position="175"/>
    </location>
</feature>
<dbReference type="Gramene" id="TVU24176">
    <property type="protein sequence ID" value="TVU24176"/>
    <property type="gene ID" value="EJB05_26579"/>
</dbReference>
<dbReference type="Gene3D" id="3.30.710.10">
    <property type="entry name" value="Potassium Channel Kv1.1, Chain A"/>
    <property type="match status" value="1"/>
</dbReference>
<dbReference type="CDD" id="cd18280">
    <property type="entry name" value="BTB_POZ_BPM_plant"/>
    <property type="match status" value="1"/>
</dbReference>
<dbReference type="InterPro" id="IPR002083">
    <property type="entry name" value="MATH/TRAF_dom"/>
</dbReference>
<comment type="caution">
    <text evidence="5">The sequence shown here is derived from an EMBL/GenBank/DDBJ whole genome shotgun (WGS) entry which is preliminary data.</text>
</comment>